<organism evidence="1 2">
    <name type="scientific">Streptomyces longisporus</name>
    <dbReference type="NCBI Taxonomy" id="1948"/>
    <lineage>
        <taxon>Bacteria</taxon>
        <taxon>Bacillati</taxon>
        <taxon>Actinomycetota</taxon>
        <taxon>Actinomycetes</taxon>
        <taxon>Kitasatosporales</taxon>
        <taxon>Streptomycetaceae</taxon>
        <taxon>Streptomyces</taxon>
    </lineage>
</organism>
<keyword evidence="2" id="KW-1185">Reference proteome</keyword>
<proteinExistence type="predicted"/>
<reference evidence="1 2" key="1">
    <citation type="journal article" date="2019" name="Int. J. Syst. Evol. Microbiol.">
        <title>The Global Catalogue of Microorganisms (GCM) 10K type strain sequencing project: providing services to taxonomists for standard genome sequencing and annotation.</title>
        <authorList>
            <consortium name="The Broad Institute Genomics Platform"/>
            <consortium name="The Broad Institute Genome Sequencing Center for Infectious Disease"/>
            <person name="Wu L."/>
            <person name="Ma J."/>
        </authorList>
    </citation>
    <scope>NUCLEOTIDE SEQUENCE [LARGE SCALE GENOMIC DNA]</scope>
    <source>
        <strain evidence="1 2">JCM 4395</strain>
    </source>
</reference>
<evidence type="ECO:0000313" key="2">
    <source>
        <dbReference type="Proteomes" id="UP001501777"/>
    </source>
</evidence>
<comment type="caution">
    <text evidence="1">The sequence shown here is derived from an EMBL/GenBank/DDBJ whole genome shotgun (WGS) entry which is preliminary data.</text>
</comment>
<protein>
    <submittedName>
        <fullName evidence="1">Uncharacterized protein</fullName>
    </submittedName>
</protein>
<dbReference type="EMBL" id="BAAASG010000019">
    <property type="protein sequence ID" value="GAA2513734.1"/>
    <property type="molecule type" value="Genomic_DNA"/>
</dbReference>
<dbReference type="RefSeq" id="WP_344405125.1">
    <property type="nucleotide sequence ID" value="NZ_BAAASG010000019.1"/>
</dbReference>
<name>A0ABN3N3E1_STRLO</name>
<evidence type="ECO:0000313" key="1">
    <source>
        <dbReference type="EMBL" id="GAA2513734.1"/>
    </source>
</evidence>
<gene>
    <name evidence="1" type="ORF">GCM10010276_72040</name>
</gene>
<accession>A0ABN3N3E1</accession>
<dbReference type="Proteomes" id="UP001501777">
    <property type="component" value="Unassembled WGS sequence"/>
</dbReference>
<sequence length="59" mass="6166">MGIELDRVLARLEESGGTENVILDDEAALVALGALAVVDPKRVDREVDCARGAAASRST</sequence>